<sequence length="71" mass="7971">MIDWDALLTSKRNVVQVQQFAFGDTSGKGLYSAFSNTKNGGTVRNLLRTHGVTYSKRLARKALKRRGLEKN</sequence>
<proteinExistence type="predicted"/>
<evidence type="ECO:0000313" key="1">
    <source>
        <dbReference type="EMBL" id="SVB20905.1"/>
    </source>
</evidence>
<reference evidence="1" key="1">
    <citation type="submission" date="2018-05" db="EMBL/GenBank/DDBJ databases">
        <authorList>
            <person name="Lanie J.A."/>
            <person name="Ng W.-L."/>
            <person name="Kazmierczak K.M."/>
            <person name="Andrzejewski T.M."/>
            <person name="Davidsen T.M."/>
            <person name="Wayne K.J."/>
            <person name="Tettelin H."/>
            <person name="Glass J.I."/>
            <person name="Rusch D."/>
            <person name="Podicherti R."/>
            <person name="Tsui H.-C.T."/>
            <person name="Winkler M.E."/>
        </authorList>
    </citation>
    <scope>NUCLEOTIDE SEQUENCE</scope>
</reference>
<name>A0A382C476_9ZZZZ</name>
<protein>
    <submittedName>
        <fullName evidence="1">Uncharacterized protein</fullName>
    </submittedName>
</protein>
<dbReference type="EMBL" id="UINC01032743">
    <property type="protein sequence ID" value="SVB20905.1"/>
    <property type="molecule type" value="Genomic_DNA"/>
</dbReference>
<accession>A0A382C476</accession>
<dbReference type="AlphaFoldDB" id="A0A382C476"/>
<gene>
    <name evidence="1" type="ORF">METZ01_LOCUS173759</name>
</gene>
<organism evidence="1">
    <name type="scientific">marine metagenome</name>
    <dbReference type="NCBI Taxonomy" id="408172"/>
    <lineage>
        <taxon>unclassified sequences</taxon>
        <taxon>metagenomes</taxon>
        <taxon>ecological metagenomes</taxon>
    </lineage>
</organism>